<dbReference type="InterPro" id="IPR050109">
    <property type="entry name" value="HTH-type_TetR-like_transc_reg"/>
</dbReference>
<dbReference type="PANTHER" id="PTHR30055">
    <property type="entry name" value="HTH-TYPE TRANSCRIPTIONAL REGULATOR RUTR"/>
    <property type="match status" value="1"/>
</dbReference>
<accession>A0ABW4GVQ6</accession>
<evidence type="ECO:0000256" key="2">
    <source>
        <dbReference type="ARBA" id="ARBA00023125"/>
    </source>
</evidence>
<dbReference type="Proteomes" id="UP001597097">
    <property type="component" value="Unassembled WGS sequence"/>
</dbReference>
<dbReference type="InterPro" id="IPR001647">
    <property type="entry name" value="HTH_TetR"/>
</dbReference>
<organism evidence="6 7">
    <name type="scientific">Nonomuraea guangzhouensis</name>
    <dbReference type="NCBI Taxonomy" id="1291555"/>
    <lineage>
        <taxon>Bacteria</taxon>
        <taxon>Bacillati</taxon>
        <taxon>Actinomycetota</taxon>
        <taxon>Actinomycetes</taxon>
        <taxon>Streptosporangiales</taxon>
        <taxon>Streptosporangiaceae</taxon>
        <taxon>Nonomuraea</taxon>
    </lineage>
</organism>
<keyword evidence="3" id="KW-0804">Transcription</keyword>
<feature type="domain" description="HTH tetR-type" evidence="5">
    <location>
        <begin position="13"/>
        <end position="73"/>
    </location>
</feature>
<evidence type="ECO:0000256" key="3">
    <source>
        <dbReference type="ARBA" id="ARBA00023163"/>
    </source>
</evidence>
<dbReference type="RefSeq" id="WP_219527518.1">
    <property type="nucleotide sequence ID" value="NZ_JAHKRM010000002.1"/>
</dbReference>
<keyword evidence="7" id="KW-1185">Reference proteome</keyword>
<feature type="DNA-binding region" description="H-T-H motif" evidence="4">
    <location>
        <begin position="36"/>
        <end position="55"/>
    </location>
</feature>
<comment type="caution">
    <text evidence="6">The sequence shown here is derived from an EMBL/GenBank/DDBJ whole genome shotgun (WGS) entry which is preliminary data.</text>
</comment>
<evidence type="ECO:0000259" key="5">
    <source>
        <dbReference type="PROSITE" id="PS50977"/>
    </source>
</evidence>
<reference evidence="7" key="1">
    <citation type="journal article" date="2019" name="Int. J. Syst. Evol. Microbiol.">
        <title>The Global Catalogue of Microorganisms (GCM) 10K type strain sequencing project: providing services to taxonomists for standard genome sequencing and annotation.</title>
        <authorList>
            <consortium name="The Broad Institute Genomics Platform"/>
            <consortium name="The Broad Institute Genome Sequencing Center for Infectious Disease"/>
            <person name="Wu L."/>
            <person name="Ma J."/>
        </authorList>
    </citation>
    <scope>NUCLEOTIDE SEQUENCE [LARGE SCALE GENOMIC DNA]</scope>
    <source>
        <strain evidence="7">CGMCC 1.15399</strain>
    </source>
</reference>
<dbReference type="Pfam" id="PF00440">
    <property type="entry name" value="TetR_N"/>
    <property type="match status" value="1"/>
</dbReference>
<dbReference type="InterPro" id="IPR025996">
    <property type="entry name" value="MT1864/Rv1816-like_C"/>
</dbReference>
<protein>
    <submittedName>
        <fullName evidence="6">TetR/AcrR family transcriptional regulator</fullName>
    </submittedName>
</protein>
<dbReference type="PANTHER" id="PTHR30055:SF243">
    <property type="entry name" value="HTH-TYPE TRANSCRIPTIONAL REGULATOR RV1816"/>
    <property type="match status" value="1"/>
</dbReference>
<keyword evidence="2 4" id="KW-0238">DNA-binding</keyword>
<gene>
    <name evidence="6" type="ORF">ACFSJ0_56925</name>
</gene>
<proteinExistence type="predicted"/>
<evidence type="ECO:0000256" key="4">
    <source>
        <dbReference type="PROSITE-ProRule" id="PRU00335"/>
    </source>
</evidence>
<evidence type="ECO:0000313" key="6">
    <source>
        <dbReference type="EMBL" id="MFD1546614.1"/>
    </source>
</evidence>
<name>A0ABW4GVQ6_9ACTN</name>
<evidence type="ECO:0000256" key="1">
    <source>
        <dbReference type="ARBA" id="ARBA00023015"/>
    </source>
</evidence>
<dbReference type="PROSITE" id="PS50977">
    <property type="entry name" value="HTH_TETR_2"/>
    <property type="match status" value="1"/>
</dbReference>
<dbReference type="EMBL" id="JBHUCM010000067">
    <property type="protein sequence ID" value="MFD1546614.1"/>
    <property type="molecule type" value="Genomic_DNA"/>
</dbReference>
<dbReference type="Pfam" id="PF13305">
    <property type="entry name" value="TetR_C_33"/>
    <property type="match status" value="1"/>
</dbReference>
<keyword evidence="1" id="KW-0805">Transcription regulation</keyword>
<sequence>MTASRTARERVRAELTQEITDIARRQLATEGAGGLSLRAVAREMGMVSSAIYRYFPSRDDLLTALIIDGYNALGAAVEHADEAGAPGDFARRWLAVCHAVRDWALAHPHEYTLLYGSPVPGYQAPEETIEARLRDVSVFGRIVAQAYEAGALTPPDLGPPAPTALSGDADNLRQIMPGVPDDLIFRGLTAWTGLYGWVNFEVFGQFENTIEDRRGGFEQSMRTLGALLGLRPA</sequence>
<evidence type="ECO:0000313" key="7">
    <source>
        <dbReference type="Proteomes" id="UP001597097"/>
    </source>
</evidence>